<reference evidence="4" key="1">
    <citation type="submission" date="2025-08" db="UniProtKB">
        <authorList>
            <consortium name="RefSeq"/>
        </authorList>
    </citation>
    <scope>IDENTIFICATION</scope>
    <source>
        <strain evidence="4">15085-1641.00</strain>
        <tissue evidence="4">Whole body</tissue>
    </source>
</reference>
<evidence type="ECO:0000256" key="1">
    <source>
        <dbReference type="SAM" id="Coils"/>
    </source>
</evidence>
<evidence type="ECO:0000313" key="3">
    <source>
        <dbReference type="Proteomes" id="UP000504633"/>
    </source>
</evidence>
<proteinExistence type="predicted"/>
<dbReference type="OrthoDB" id="8032802at2759"/>
<keyword evidence="1" id="KW-0175">Coiled coil</keyword>
<gene>
    <name evidence="4" type="primary">LOC111593167</name>
</gene>
<keyword evidence="3" id="KW-1185">Reference proteome</keyword>
<dbReference type="RefSeq" id="XP_023161540.2">
    <property type="nucleotide sequence ID" value="XM_023305772.2"/>
</dbReference>
<dbReference type="OMA" id="ICSNIVE"/>
<evidence type="ECO:0000259" key="2">
    <source>
        <dbReference type="Pfam" id="PF16064"/>
    </source>
</evidence>
<organism evidence="3 4">
    <name type="scientific">Drosophila hydei</name>
    <name type="common">Fruit fly</name>
    <dbReference type="NCBI Taxonomy" id="7224"/>
    <lineage>
        <taxon>Eukaryota</taxon>
        <taxon>Metazoa</taxon>
        <taxon>Ecdysozoa</taxon>
        <taxon>Arthropoda</taxon>
        <taxon>Hexapoda</taxon>
        <taxon>Insecta</taxon>
        <taxon>Pterygota</taxon>
        <taxon>Neoptera</taxon>
        <taxon>Endopterygota</taxon>
        <taxon>Diptera</taxon>
        <taxon>Brachycera</taxon>
        <taxon>Muscomorpha</taxon>
        <taxon>Ephydroidea</taxon>
        <taxon>Drosophilidae</taxon>
        <taxon>Drosophila</taxon>
    </lineage>
</organism>
<dbReference type="Proteomes" id="UP000504633">
    <property type="component" value="Unplaced"/>
</dbReference>
<dbReference type="Pfam" id="PF16064">
    <property type="entry name" value="DUF4806"/>
    <property type="match status" value="1"/>
</dbReference>
<name>A0A6J1LB93_DROHY</name>
<evidence type="ECO:0000313" key="4">
    <source>
        <dbReference type="RefSeq" id="XP_023161540.2"/>
    </source>
</evidence>
<dbReference type="AlphaFoldDB" id="A0A6J1LB93"/>
<feature type="domain" description="DUF4806" evidence="2">
    <location>
        <begin position="121"/>
        <end position="195"/>
    </location>
</feature>
<dbReference type="GeneID" id="111593167"/>
<sequence>MQNMPDHCAGAQIKLEVHEEDIDVKPVEDEIHVFNEPFPMDNDDINEMPQSTNKLPIASTADELKNIKLELQNVNRKLQNLTKKQDYILQEQRELKVAVTKMNLLLKMSLGIKTDEFAHLFPLHDEESLQLIEDQLQSEKRQSIITLMRKLICSNIVENFSKIFSDKLIFSHNYEGIQNKKPIKIYESFLLGLFEASELQTHEEFVMSIRSSFKINKNRIHKRRSRQINKTSS</sequence>
<protein>
    <submittedName>
        <fullName evidence="4">Uncharacterized protein LOC111593167</fullName>
    </submittedName>
</protein>
<feature type="coiled-coil region" evidence="1">
    <location>
        <begin position="57"/>
        <end position="91"/>
    </location>
</feature>
<accession>A0A6J1LB93</accession>
<dbReference type="InterPro" id="IPR032071">
    <property type="entry name" value="DUF4806"/>
</dbReference>
<dbReference type="KEGG" id="dhe:111593167"/>